<dbReference type="GO" id="GO:0016757">
    <property type="term" value="F:glycosyltransferase activity"/>
    <property type="evidence" value="ECO:0007669"/>
    <property type="project" value="InterPro"/>
</dbReference>
<evidence type="ECO:0000259" key="7">
    <source>
        <dbReference type="Pfam" id="PF07992"/>
    </source>
</evidence>
<dbReference type="Proteomes" id="UP000239899">
    <property type="component" value="Unassembled WGS sequence"/>
</dbReference>
<dbReference type="PANTHER" id="PTHR48105">
    <property type="entry name" value="THIOREDOXIN REDUCTASE 1-RELATED-RELATED"/>
    <property type="match status" value="1"/>
</dbReference>
<proteinExistence type="inferred from homology"/>
<keyword evidence="5" id="KW-1133">Transmembrane helix</keyword>
<evidence type="ECO:0000313" key="9">
    <source>
        <dbReference type="Proteomes" id="UP000239899"/>
    </source>
</evidence>
<feature type="transmembrane region" description="Helical" evidence="5">
    <location>
        <begin position="33"/>
        <end position="54"/>
    </location>
</feature>
<dbReference type="InterPro" id="IPR050097">
    <property type="entry name" value="Ferredoxin-NADP_redctase_2"/>
</dbReference>
<evidence type="ECO:0000256" key="5">
    <source>
        <dbReference type="SAM" id="Phobius"/>
    </source>
</evidence>
<evidence type="ECO:0000256" key="4">
    <source>
        <dbReference type="SAM" id="MobiDB-lite"/>
    </source>
</evidence>
<keyword evidence="5" id="KW-0812">Transmembrane</keyword>
<name>A0A2P6TJD3_CHLSO</name>
<evidence type="ECO:0000256" key="1">
    <source>
        <dbReference type="ARBA" id="ARBA00009333"/>
    </source>
</evidence>
<keyword evidence="5" id="KW-0472">Membrane</keyword>
<protein>
    <submittedName>
        <fullName evidence="8">Pyridine nucleotide-disulfide oxidoreductase</fullName>
    </submittedName>
</protein>
<evidence type="ECO:0000259" key="6">
    <source>
        <dbReference type="Pfam" id="PF04577"/>
    </source>
</evidence>
<feature type="region of interest" description="Disordered" evidence="4">
    <location>
        <begin position="73"/>
        <end position="111"/>
    </location>
</feature>
<dbReference type="SUPFAM" id="SSF51905">
    <property type="entry name" value="FAD/NAD(P)-binding domain"/>
    <property type="match status" value="1"/>
</dbReference>
<dbReference type="OrthoDB" id="10260355at2759"/>
<dbReference type="AlphaFoldDB" id="A0A2P6TJD3"/>
<feature type="domain" description="FAD/NAD(P)-binding" evidence="7">
    <location>
        <begin position="632"/>
        <end position="881"/>
    </location>
</feature>
<dbReference type="STRING" id="3076.A0A2P6TJD3"/>
<dbReference type="GO" id="GO:0016491">
    <property type="term" value="F:oxidoreductase activity"/>
    <property type="evidence" value="ECO:0007669"/>
    <property type="project" value="UniProtKB-KW"/>
</dbReference>
<dbReference type="InterPro" id="IPR023753">
    <property type="entry name" value="FAD/NAD-binding_dom"/>
</dbReference>
<reference evidence="8 9" key="1">
    <citation type="journal article" date="2018" name="Plant J.">
        <title>Genome sequences of Chlorella sorokiniana UTEX 1602 and Micractinium conductrix SAG 241.80: implications to maltose excretion by a green alga.</title>
        <authorList>
            <person name="Arriola M.B."/>
            <person name="Velmurugan N."/>
            <person name="Zhang Y."/>
            <person name="Plunkett M.H."/>
            <person name="Hondzo H."/>
            <person name="Barney B.M."/>
        </authorList>
    </citation>
    <scope>NUCLEOTIDE SEQUENCE [LARGE SCALE GENOMIC DNA]</scope>
    <source>
        <strain evidence="9">UTEX 1602</strain>
    </source>
</reference>
<dbReference type="Pfam" id="PF04577">
    <property type="entry name" value="Glyco_transf_61"/>
    <property type="match status" value="1"/>
</dbReference>
<feature type="domain" description="Glycosyltransferase 61 catalytic" evidence="6">
    <location>
        <begin position="415"/>
        <end position="500"/>
    </location>
</feature>
<evidence type="ECO:0000256" key="3">
    <source>
        <dbReference type="ARBA" id="ARBA00023002"/>
    </source>
</evidence>
<evidence type="ECO:0000313" key="8">
    <source>
        <dbReference type="EMBL" id="PRW39365.1"/>
    </source>
</evidence>
<keyword evidence="3" id="KW-0560">Oxidoreductase</keyword>
<keyword evidence="2" id="KW-0285">Flavoprotein</keyword>
<gene>
    <name evidence="8" type="ORF">C2E21_7099</name>
</gene>
<dbReference type="EMBL" id="LHPG02000014">
    <property type="protein sequence ID" value="PRW39365.1"/>
    <property type="molecule type" value="Genomic_DNA"/>
</dbReference>
<sequence>MRKRSPSPAKPPAPAHVPPLAAAAAAAVRQSRIAMLSLCIAAALLLWAVSGMPAHVRMPMQLHMVHHRLQHSLQHGSGSMPDSLAAAAGSSSLSADPAASTPGSCSAPPDATVPSPFARSCTLLRDACVDQERVIVYGPQNSTQPWQLEPTREHAKFVFELADPLGVVDHRYPLPPLHIRPASVREGAAYLQGQPRFSECTVPIVWYPFERLNNFAHLFRDNGARLLGAVQETPWAQQHGKLVLMTSEGTALHSHTHTILQPLFRLRLETWADFSTRLPARQVDGGAYVPVDIEALSARGAEPRPPLSAEGGPQRCFRSMYVCTAGGEIDVPNWPTHGFGLTLVDAYREQLAAWRKQQGQRGGGAVAAPAVQVKPVAARAAGSAGSAAANAAAGVAARSAGGGSASSSGAAAAAKRTLRVLFQRRDRDRLLLNSQELVEQCNRWRFTTKAGQRLRASCAEVEMSSLLSGMAAAQEADVFVGVHGANMANAWLMRSGSAMIELQPYGFDEGAAHLQYPIFNMRDNATGVLYWVLSVCDPAAFTPGQDEAAGRGNPAGYAKERNIVLRWDALDAMLQKVAEAGGNAVHYRRRTWPDGQWWWWLLPGPKLHLVPAGPQRPGGPRWTKMTCPSSNGGGPAGLSAALILGRARRRVIVFDSGEKRNEASMIQHAILGADGFNRSQFLEQARRQVAAYPTVEFRCLAVCDVEIKAREVEHKGDTAECSVRDLLPDIEGFEEFWGRGIWVCLYCDAFEYTGQPMGAYGNSERGVHIAFEMLLWSTDVTLFTDGEPLAATELERQLLDRHGIRVIETPIAKAVGDGDGQLAGLLLQDGCFVPLKVLFFNTGRVQSSRLPEKMGLQSDDRGDIKCEIKGNVQAIDGLYVAAVTGAKVNSELMYEELGLDEDEGQRFICSLEGSRTSAKTCSAVYGGGGKRPVGPTKGAAREEVRVQELGDAGTGL</sequence>
<organism evidence="8 9">
    <name type="scientific">Chlorella sorokiniana</name>
    <name type="common">Freshwater green alga</name>
    <dbReference type="NCBI Taxonomy" id="3076"/>
    <lineage>
        <taxon>Eukaryota</taxon>
        <taxon>Viridiplantae</taxon>
        <taxon>Chlorophyta</taxon>
        <taxon>core chlorophytes</taxon>
        <taxon>Trebouxiophyceae</taxon>
        <taxon>Chlorellales</taxon>
        <taxon>Chlorellaceae</taxon>
        <taxon>Chlorella clade</taxon>
        <taxon>Chlorella</taxon>
    </lineage>
</organism>
<evidence type="ECO:0000256" key="2">
    <source>
        <dbReference type="ARBA" id="ARBA00022630"/>
    </source>
</evidence>
<accession>A0A2P6TJD3</accession>
<comment type="similarity">
    <text evidence="1">Belongs to the class-II pyridine nucleotide-disulfide oxidoreductase family.</text>
</comment>
<dbReference type="Gene3D" id="3.50.50.60">
    <property type="entry name" value="FAD/NAD(P)-binding domain"/>
    <property type="match status" value="2"/>
</dbReference>
<comment type="caution">
    <text evidence="8">The sequence shown here is derived from an EMBL/GenBank/DDBJ whole genome shotgun (WGS) entry which is preliminary data.</text>
</comment>
<dbReference type="InterPro" id="IPR036188">
    <property type="entry name" value="FAD/NAD-bd_sf"/>
</dbReference>
<feature type="compositionally biased region" description="Low complexity" evidence="4">
    <location>
        <begin position="81"/>
        <end position="100"/>
    </location>
</feature>
<dbReference type="Pfam" id="PF07992">
    <property type="entry name" value="Pyr_redox_2"/>
    <property type="match status" value="1"/>
</dbReference>
<keyword evidence="9" id="KW-1185">Reference proteome</keyword>
<dbReference type="InterPro" id="IPR049625">
    <property type="entry name" value="Glyco_transf_61_cat"/>
</dbReference>
<dbReference type="GO" id="GO:0097237">
    <property type="term" value="P:cellular response to toxic substance"/>
    <property type="evidence" value="ECO:0007669"/>
    <property type="project" value="UniProtKB-ARBA"/>
</dbReference>